<dbReference type="Pfam" id="PF07992">
    <property type="entry name" value="Pyr_redox_2"/>
    <property type="match status" value="1"/>
</dbReference>
<dbReference type="Gene3D" id="3.50.50.60">
    <property type="entry name" value="FAD/NAD(P)-binding domain"/>
    <property type="match status" value="2"/>
</dbReference>
<dbReference type="SUPFAM" id="SSF51905">
    <property type="entry name" value="FAD/NAD(P)-binding domain"/>
    <property type="match status" value="1"/>
</dbReference>
<evidence type="ECO:0000313" key="6">
    <source>
        <dbReference type="Proteomes" id="UP000094444"/>
    </source>
</evidence>
<evidence type="ECO:0000313" key="5">
    <source>
        <dbReference type="EMBL" id="POS70762.1"/>
    </source>
</evidence>
<dbReference type="PRINTS" id="PR00469">
    <property type="entry name" value="PNDRDTASEII"/>
</dbReference>
<keyword evidence="2" id="KW-0285">Flavoprotein</keyword>
<name>A0A2P5HKI8_DIAHE</name>
<comment type="similarity">
    <text evidence="1">Belongs to the class-II pyridine nucleotide-disulfide oxidoreductase family.</text>
</comment>
<dbReference type="OrthoDB" id="10260355at2759"/>
<dbReference type="PRINTS" id="PR00368">
    <property type="entry name" value="FADPNR"/>
</dbReference>
<dbReference type="AlphaFoldDB" id="A0A2P5HKI8"/>
<evidence type="ECO:0000256" key="3">
    <source>
        <dbReference type="ARBA" id="ARBA00023002"/>
    </source>
</evidence>
<dbReference type="PANTHER" id="PTHR48105">
    <property type="entry name" value="THIOREDOXIN REDUCTASE 1-RELATED-RELATED"/>
    <property type="match status" value="1"/>
</dbReference>
<evidence type="ECO:0000256" key="1">
    <source>
        <dbReference type="ARBA" id="ARBA00009333"/>
    </source>
</evidence>
<dbReference type="InterPro" id="IPR036188">
    <property type="entry name" value="FAD/NAD-bd_sf"/>
</dbReference>
<gene>
    <name evidence="5" type="ORF">DHEL01_v210843</name>
</gene>
<evidence type="ECO:0000256" key="2">
    <source>
        <dbReference type="ARBA" id="ARBA00022630"/>
    </source>
</evidence>
<organism evidence="5 6">
    <name type="scientific">Diaporthe helianthi</name>
    <dbReference type="NCBI Taxonomy" id="158607"/>
    <lineage>
        <taxon>Eukaryota</taxon>
        <taxon>Fungi</taxon>
        <taxon>Dikarya</taxon>
        <taxon>Ascomycota</taxon>
        <taxon>Pezizomycotina</taxon>
        <taxon>Sordariomycetes</taxon>
        <taxon>Sordariomycetidae</taxon>
        <taxon>Diaporthales</taxon>
        <taxon>Diaporthaceae</taxon>
        <taxon>Diaporthe</taxon>
    </lineage>
</organism>
<keyword evidence="3" id="KW-0560">Oxidoreductase</keyword>
<dbReference type="GO" id="GO:0097237">
    <property type="term" value="P:cellular response to toxic substance"/>
    <property type="evidence" value="ECO:0007669"/>
    <property type="project" value="UniProtKB-ARBA"/>
</dbReference>
<feature type="domain" description="FAD/NAD(P)-binding" evidence="4">
    <location>
        <begin position="5"/>
        <end position="295"/>
    </location>
</feature>
<protein>
    <recommendedName>
        <fullName evidence="4">FAD/NAD(P)-binding domain-containing protein</fullName>
    </recommendedName>
</protein>
<keyword evidence="6" id="KW-1185">Reference proteome</keyword>
<accession>A0A2P5HKI8</accession>
<dbReference type="Proteomes" id="UP000094444">
    <property type="component" value="Unassembled WGS sequence"/>
</dbReference>
<reference evidence="5" key="1">
    <citation type="submission" date="2017-09" db="EMBL/GenBank/DDBJ databases">
        <title>Polyketide synthases of a Diaporthe helianthi virulent isolate.</title>
        <authorList>
            <person name="Baroncelli R."/>
        </authorList>
    </citation>
    <scope>NUCLEOTIDE SEQUENCE [LARGE SCALE GENOMIC DNA]</scope>
    <source>
        <strain evidence="5">7/96</strain>
    </source>
</reference>
<dbReference type="InterPro" id="IPR023753">
    <property type="entry name" value="FAD/NAD-binding_dom"/>
</dbReference>
<dbReference type="InParanoid" id="A0A2P5HKI8"/>
<sequence>MASEYDIIIIGGGPAGLSTAASIVRQDHKTVLFDSGRYRNAEAKHMHTVPSWDHRDPAEFRAASLAQFERYGSITVENVEVEAAKKNDDGTFEVTAGGKTWKGKKLVLATGVEDIFPDIPGYAECWVSGIFHCLYCHGWEEKEYSPSAGMLAEGDTGNVVVALHFARQALRIAKQVTLYTNGNEELAKQLKEALEAAPAPMVVDHRKIAKLVKAPERARITLEFADGSEPVTEAFLAHKPKTRQRAPGLVKQLGLELTPMGTIKANPPFNQTDVKGIFAAGDCSSPMQTVTAALHSGSCTGGGAPLQIQAETYGQKAIF</sequence>
<dbReference type="GO" id="GO:0016491">
    <property type="term" value="F:oxidoreductase activity"/>
    <property type="evidence" value="ECO:0007669"/>
    <property type="project" value="UniProtKB-KW"/>
</dbReference>
<dbReference type="InterPro" id="IPR050097">
    <property type="entry name" value="Ferredoxin-NADP_redctase_2"/>
</dbReference>
<dbReference type="STRING" id="158607.A0A2P5HKI8"/>
<comment type="caution">
    <text evidence="5">The sequence shown here is derived from an EMBL/GenBank/DDBJ whole genome shotgun (WGS) entry which is preliminary data.</text>
</comment>
<dbReference type="EMBL" id="MAVT02001493">
    <property type="protein sequence ID" value="POS70762.1"/>
    <property type="molecule type" value="Genomic_DNA"/>
</dbReference>
<evidence type="ECO:0000259" key="4">
    <source>
        <dbReference type="Pfam" id="PF07992"/>
    </source>
</evidence>
<proteinExistence type="inferred from homology"/>